<keyword evidence="8" id="KW-1185">Reference proteome</keyword>
<dbReference type="Proteomes" id="UP000740926">
    <property type="component" value="Unassembled WGS sequence"/>
</dbReference>
<dbReference type="PANTHER" id="PTHR45931:SF3">
    <property type="entry name" value="RING ZINC FINGER-CONTAINING PROTEIN"/>
    <property type="match status" value="1"/>
</dbReference>
<dbReference type="AlphaFoldDB" id="A0A9P6Z2L0"/>
<dbReference type="GO" id="GO:0061630">
    <property type="term" value="F:ubiquitin protein ligase activity"/>
    <property type="evidence" value="ECO:0007669"/>
    <property type="project" value="TreeGrafter"/>
</dbReference>
<feature type="region of interest" description="Disordered" evidence="5">
    <location>
        <begin position="39"/>
        <end position="78"/>
    </location>
</feature>
<evidence type="ECO:0000313" key="7">
    <source>
        <dbReference type="EMBL" id="KAG1569374.1"/>
    </source>
</evidence>
<protein>
    <recommendedName>
        <fullName evidence="6">RING-type domain-containing protein</fullName>
    </recommendedName>
</protein>
<proteinExistence type="predicted"/>
<dbReference type="Pfam" id="PF13639">
    <property type="entry name" value="zf-RING_2"/>
    <property type="match status" value="1"/>
</dbReference>
<keyword evidence="2 4" id="KW-0863">Zinc-finger</keyword>
<dbReference type="GO" id="GO:0008270">
    <property type="term" value="F:zinc ion binding"/>
    <property type="evidence" value="ECO:0007669"/>
    <property type="project" value="UniProtKB-KW"/>
</dbReference>
<dbReference type="PANTHER" id="PTHR45931">
    <property type="entry name" value="SI:CH211-59O9.10"/>
    <property type="match status" value="1"/>
</dbReference>
<evidence type="ECO:0000256" key="1">
    <source>
        <dbReference type="ARBA" id="ARBA00022723"/>
    </source>
</evidence>
<evidence type="ECO:0000256" key="4">
    <source>
        <dbReference type="PROSITE-ProRule" id="PRU00175"/>
    </source>
</evidence>
<evidence type="ECO:0000256" key="5">
    <source>
        <dbReference type="SAM" id="MobiDB-lite"/>
    </source>
</evidence>
<dbReference type="EMBL" id="JAANIU010000939">
    <property type="protein sequence ID" value="KAG1569374.1"/>
    <property type="molecule type" value="Genomic_DNA"/>
</dbReference>
<evidence type="ECO:0000256" key="3">
    <source>
        <dbReference type="ARBA" id="ARBA00022833"/>
    </source>
</evidence>
<dbReference type="InterPro" id="IPR013083">
    <property type="entry name" value="Znf_RING/FYVE/PHD"/>
</dbReference>
<comment type="caution">
    <text evidence="7">The sequence shown here is derived from an EMBL/GenBank/DDBJ whole genome shotgun (WGS) entry which is preliminary data.</text>
</comment>
<dbReference type="SUPFAM" id="SSF57850">
    <property type="entry name" value="RING/U-box"/>
    <property type="match status" value="1"/>
</dbReference>
<gene>
    <name evidence="7" type="ORF">G6F50_006434</name>
</gene>
<dbReference type="PROSITE" id="PS50089">
    <property type="entry name" value="ZF_RING_2"/>
    <property type="match status" value="1"/>
</dbReference>
<reference evidence="7 8" key="1">
    <citation type="journal article" date="2020" name="Microb. Genom.">
        <title>Genetic diversity of clinical and environmental Mucorales isolates obtained from an investigation of mucormycosis cases among solid organ transplant recipients.</title>
        <authorList>
            <person name="Nguyen M.H."/>
            <person name="Kaul D."/>
            <person name="Muto C."/>
            <person name="Cheng S.J."/>
            <person name="Richter R.A."/>
            <person name="Bruno V.M."/>
            <person name="Liu G."/>
            <person name="Beyhan S."/>
            <person name="Sundermann A.J."/>
            <person name="Mounaud S."/>
            <person name="Pasculle A.W."/>
            <person name="Nierman W.C."/>
            <person name="Driscoll E."/>
            <person name="Cumbie R."/>
            <person name="Clancy C.J."/>
            <person name="Dupont C.L."/>
        </authorList>
    </citation>
    <scope>NUCLEOTIDE SEQUENCE [LARGE SCALE GENOMIC DNA]</scope>
    <source>
        <strain evidence="7 8">GL24</strain>
    </source>
</reference>
<evidence type="ECO:0000313" key="8">
    <source>
        <dbReference type="Proteomes" id="UP000740926"/>
    </source>
</evidence>
<dbReference type="InterPro" id="IPR001841">
    <property type="entry name" value="Znf_RING"/>
</dbReference>
<evidence type="ECO:0000256" key="2">
    <source>
        <dbReference type="ARBA" id="ARBA00022771"/>
    </source>
</evidence>
<dbReference type="InterPro" id="IPR051834">
    <property type="entry name" value="RING_finger_E3_ligase"/>
</dbReference>
<feature type="domain" description="RING-type" evidence="6">
    <location>
        <begin position="205"/>
        <end position="230"/>
    </location>
</feature>
<dbReference type="Gene3D" id="3.30.40.10">
    <property type="entry name" value="Zinc/RING finger domain, C3HC4 (zinc finger)"/>
    <property type="match status" value="1"/>
</dbReference>
<organism evidence="7 8">
    <name type="scientific">Rhizopus delemar</name>
    <dbReference type="NCBI Taxonomy" id="936053"/>
    <lineage>
        <taxon>Eukaryota</taxon>
        <taxon>Fungi</taxon>
        <taxon>Fungi incertae sedis</taxon>
        <taxon>Mucoromycota</taxon>
        <taxon>Mucoromycotina</taxon>
        <taxon>Mucoromycetes</taxon>
        <taxon>Mucorales</taxon>
        <taxon>Mucorineae</taxon>
        <taxon>Rhizopodaceae</taxon>
        <taxon>Rhizopus</taxon>
    </lineage>
</organism>
<sequence>MSLAFCSSCGAVVRISQGVDFDVCRFCYMFREDFPTPTSFTRQEVGINDSDSEYGSRSEHSNHYENQSESDPEGEEEAYHDYWEEDEDYNNEGHDIYTDYTLDSTEEYFLNHLSEEDHFSEFEPEVDENDIDSGREALDDWETGAIHSFPLAFFLRHPFTRSTERFDYLAMIIVRKGATESDIAALRKYRPSDIEQFQQDELTELPCEHKYHSDCIAQWLELNASCPICRRPIRQSNALALEDNGEESSDESEVAAITLFLDMQEMLCLPILND</sequence>
<feature type="compositionally biased region" description="Basic and acidic residues" evidence="5">
    <location>
        <begin position="54"/>
        <end position="63"/>
    </location>
</feature>
<dbReference type="GO" id="GO:0006511">
    <property type="term" value="P:ubiquitin-dependent protein catabolic process"/>
    <property type="evidence" value="ECO:0007669"/>
    <property type="project" value="TreeGrafter"/>
</dbReference>
<name>A0A9P6Z2L0_9FUNG</name>
<keyword evidence="1" id="KW-0479">Metal-binding</keyword>
<evidence type="ECO:0000259" key="6">
    <source>
        <dbReference type="PROSITE" id="PS50089"/>
    </source>
</evidence>
<dbReference type="GO" id="GO:0005634">
    <property type="term" value="C:nucleus"/>
    <property type="evidence" value="ECO:0007669"/>
    <property type="project" value="TreeGrafter"/>
</dbReference>
<accession>A0A9P6Z2L0</accession>
<keyword evidence="3" id="KW-0862">Zinc</keyword>